<dbReference type="GO" id="GO:0006164">
    <property type="term" value="P:purine nucleotide biosynthetic process"/>
    <property type="evidence" value="ECO:0007669"/>
    <property type="project" value="UniProtKB-KW"/>
</dbReference>
<accession>A0A0H5CFK3</accession>
<dbReference type="GO" id="GO:0009113">
    <property type="term" value="P:purine nucleobase biosynthetic process"/>
    <property type="evidence" value="ECO:0007669"/>
    <property type="project" value="InterPro"/>
</dbReference>
<dbReference type="Pfam" id="PF02844">
    <property type="entry name" value="GARS_N"/>
    <property type="match status" value="1"/>
</dbReference>
<evidence type="ECO:0000313" key="9">
    <source>
        <dbReference type="Proteomes" id="UP000038830"/>
    </source>
</evidence>
<sequence>MSLNLLVVGNGGREHALVWKLAQSPSVEHIYVAPGNGGTDSLPNVTNVAIGSSAADFEKLAAFAQEKKIDLVVPGPEQPLVDGISTVFKKIGIPVFGPSAKAAMMEGSKALSKDFMAKHNIPTAAFKTLPILKRQRPMCKACPTTL</sequence>
<evidence type="ECO:0000259" key="7">
    <source>
        <dbReference type="Pfam" id="PF02844"/>
    </source>
</evidence>
<dbReference type="AlphaFoldDB" id="A0A0H5CFK3"/>
<keyword evidence="2" id="KW-0479">Metal-binding</keyword>
<proteinExistence type="predicted"/>
<dbReference type="InterPro" id="IPR020562">
    <property type="entry name" value="PRibGlycinamide_synth_N"/>
</dbReference>
<dbReference type="Proteomes" id="UP000038830">
    <property type="component" value="Unassembled WGS sequence"/>
</dbReference>
<keyword evidence="1" id="KW-0436">Ligase</keyword>
<dbReference type="InterPro" id="IPR016185">
    <property type="entry name" value="PreATP-grasp_dom_sf"/>
</dbReference>
<dbReference type="GO" id="GO:0005524">
    <property type="term" value="F:ATP binding"/>
    <property type="evidence" value="ECO:0007669"/>
    <property type="project" value="UniProtKB-KW"/>
</dbReference>
<dbReference type="SUPFAM" id="SSF52440">
    <property type="entry name" value="PreATP-grasp domain"/>
    <property type="match status" value="1"/>
</dbReference>
<name>A0A0H5CFK3_CYBJN</name>
<evidence type="ECO:0000256" key="6">
    <source>
        <dbReference type="ARBA" id="ARBA00023211"/>
    </source>
</evidence>
<gene>
    <name evidence="8" type="ORF">BN1211_3947</name>
</gene>
<dbReference type="PANTHER" id="PTHR43472">
    <property type="entry name" value="PHOSPHORIBOSYLAMINE--GLYCINE LIGASE"/>
    <property type="match status" value="1"/>
</dbReference>
<evidence type="ECO:0000256" key="4">
    <source>
        <dbReference type="ARBA" id="ARBA00022755"/>
    </source>
</evidence>
<keyword evidence="5" id="KW-0067">ATP-binding</keyword>
<evidence type="ECO:0000256" key="1">
    <source>
        <dbReference type="ARBA" id="ARBA00022598"/>
    </source>
</evidence>
<protein>
    <recommendedName>
        <fullName evidence="7">Phosphoribosylglycinamide synthetase N-terminal domain-containing protein</fullName>
    </recommendedName>
</protein>
<dbReference type="EMBL" id="CDQK01000004">
    <property type="protein sequence ID" value="CEP23369.1"/>
    <property type="molecule type" value="Genomic_DNA"/>
</dbReference>
<keyword evidence="4" id="KW-0658">Purine biosynthesis</keyword>
<evidence type="ECO:0000256" key="3">
    <source>
        <dbReference type="ARBA" id="ARBA00022741"/>
    </source>
</evidence>
<evidence type="ECO:0000256" key="2">
    <source>
        <dbReference type="ARBA" id="ARBA00022723"/>
    </source>
</evidence>
<dbReference type="PANTHER" id="PTHR43472:SF1">
    <property type="entry name" value="PHOSPHORIBOSYLAMINE--GLYCINE LIGASE, CHLOROPLASTIC"/>
    <property type="match status" value="1"/>
</dbReference>
<keyword evidence="6" id="KW-0464">Manganese</keyword>
<evidence type="ECO:0000313" key="8">
    <source>
        <dbReference type="EMBL" id="CEP23369.1"/>
    </source>
</evidence>
<dbReference type="Gene3D" id="3.40.50.20">
    <property type="match status" value="1"/>
</dbReference>
<keyword evidence="3" id="KW-0547">Nucleotide-binding</keyword>
<dbReference type="GO" id="GO:0004637">
    <property type="term" value="F:phosphoribosylamine-glycine ligase activity"/>
    <property type="evidence" value="ECO:0007669"/>
    <property type="project" value="InterPro"/>
</dbReference>
<dbReference type="InterPro" id="IPR000115">
    <property type="entry name" value="PRibGlycinamide_synth"/>
</dbReference>
<organism evidence="8 9">
    <name type="scientific">Cyberlindnera jadinii (strain ATCC 18201 / CBS 1600 / BCRC 20928 / JCM 3617 / NBRC 0987 / NRRL Y-1542)</name>
    <name type="common">Torula yeast</name>
    <name type="synonym">Candida utilis</name>
    <dbReference type="NCBI Taxonomy" id="983966"/>
    <lineage>
        <taxon>Eukaryota</taxon>
        <taxon>Fungi</taxon>
        <taxon>Dikarya</taxon>
        <taxon>Ascomycota</taxon>
        <taxon>Saccharomycotina</taxon>
        <taxon>Saccharomycetes</taxon>
        <taxon>Phaffomycetales</taxon>
        <taxon>Phaffomycetaceae</taxon>
        <taxon>Cyberlindnera</taxon>
    </lineage>
</organism>
<evidence type="ECO:0000256" key="5">
    <source>
        <dbReference type="ARBA" id="ARBA00022840"/>
    </source>
</evidence>
<dbReference type="GO" id="GO:0046872">
    <property type="term" value="F:metal ion binding"/>
    <property type="evidence" value="ECO:0007669"/>
    <property type="project" value="UniProtKB-KW"/>
</dbReference>
<reference evidence="9" key="1">
    <citation type="journal article" date="2015" name="J. Biotechnol.">
        <title>The structure of the Cyberlindnera jadinii genome and its relation to Candida utilis analyzed by the occurrence of single nucleotide polymorphisms.</title>
        <authorList>
            <person name="Rupp O."/>
            <person name="Brinkrolf K."/>
            <person name="Buerth C."/>
            <person name="Kunigo M."/>
            <person name="Schneider J."/>
            <person name="Jaenicke S."/>
            <person name="Goesmann A."/>
            <person name="Puehler A."/>
            <person name="Jaeger K.-E."/>
            <person name="Ernst J.F."/>
        </authorList>
    </citation>
    <scope>NUCLEOTIDE SEQUENCE [LARGE SCALE GENOMIC DNA]</scope>
    <source>
        <strain evidence="9">ATCC 18201 / CBS 1600 / BCRC 20928 / JCM 3617 / NBRC 0987 / NRRL Y-1542</strain>
    </source>
</reference>
<dbReference type="FunFam" id="3.40.50.20:FF:000006">
    <property type="entry name" value="Phosphoribosylamine--glycine ligase, chloroplastic"/>
    <property type="match status" value="1"/>
</dbReference>
<feature type="domain" description="Phosphoribosylglycinamide synthetase N-terminal" evidence="7">
    <location>
        <begin position="4"/>
        <end position="106"/>
    </location>
</feature>